<sequence length="1290" mass="143015">MFSKHEHRLLTKQLAVAAGINSNYETVSIESSLVSSASGIGNRDKDKDTKDNNNNTALSNNEANGRSAALERAYVHDVYENCEEPVGGIRPKVAQFLSSLEAGSLVCDVGCGNGRYLTAGCNPLIHSIGVDRCCRLTKVARNSGAEVAICDNLELPFRDESFDAVLSLAVIHHFATTERRVSAIRELARVLRIGGRLVITVWALEQKSRRFESQDVLIPWQSPKSKNMITTSDDEDDDDFLPPYHAYTYTEDSIHSNSSRSQGDGDSSSLSSSSPSDTCYSFVRRALQKLAGGGKKSPWFLDSWNSKDTKNDSSLDYEDAKDLPIELRRLEDFDDIPEPLSSSAGLKSRSLGSILNPPPKQIVRSRSSVPSLGAEMKQSSQALHESTAHSSITSTVLSAANNTTASICQVSSSSTPSRRPKLIKQKQSITDDPEFPFDENSSYKHLVHNDMRAQLLRKQSSLNEELMAESRIREKERIRKKIQKQMSLNETFLCRSLFTKRLQVIREGFTTKLKTSTGSLERVTKSGLVKIMQNISKSASSNTGNYPTESSTTISRNCENKTNKNGPISRKLSSNNSYERSCSTVTSHGDEVEKMRRESGSDSSKDSSLQSDTSIESEDSFASVIYIPNKKSDTLSNKMPTVPTSPLTMIMPCPTPIHSPAPVTNHRQFSAACESTRFTFDAPTKIDKIEKSQQLYVNSNKKIIDQECIGKKQSTVMLQSTKNGMQTKINTIITPPTPTALNATATSTMMKKASPPMSRITRQTIKDLPPIPKFKKNSGFPIVRRITSSHSNIIVPKLMSLEIFNPETDDLDSDLDSSDGDEDEDEEDPSSPDSIDSVINALQSTNSPTEPLLNNTESAGTKQQNVVASDQFISNNSKSVAPLVEAAAEVANKLENTVEMIIREQEQEITIMPNTSSTNTDDIDTSNNIIINENDINLNVKLTNQQHHQLSSNNNHRITTNISNNNNNNNNPNSDNSSDNIGNCREHLVDFAEKLSAQLLKELDNEAANKNSFDEDDNEDHLNYGIDPYVRKINGDIKNLSILRDELRERRLLLANLSSKTSHEMEQQQFCNTPPTTIQELEEDDSPPLSAKIQSHLSQNSNLISNLGTPQSSVKKQQQKINDFILEENEENEEDESSRADEDSSSRSRISFSLSYNACNNNCNNTHDTALLLQEDSFEENDNSSSLGLQQMKQNLLKNIKYPGNKLNDSNNNSNTNSCDSWANSNTASLDSPSVSVGGSATHHVYHHVFREGELDALINKHVNNLHIVSSYYERASWCVVCEKVQVWTI</sequence>
<dbReference type="PANTHER" id="PTHR13069">
    <property type="entry name" value="ALKYLATED DNA REPAIR PROTEIN ALKB HOMOLOG 8"/>
    <property type="match status" value="1"/>
</dbReference>
<dbReference type="GO" id="GO:0005737">
    <property type="term" value="C:cytoplasm"/>
    <property type="evidence" value="ECO:0007669"/>
    <property type="project" value="TreeGrafter"/>
</dbReference>
<evidence type="ECO:0000256" key="1">
    <source>
        <dbReference type="ARBA" id="ARBA00022603"/>
    </source>
</evidence>
<keyword evidence="1" id="KW-0489">Methyltransferase</keyword>
<feature type="domain" description="Methyltransferase type 11" evidence="4">
    <location>
        <begin position="108"/>
        <end position="199"/>
    </location>
</feature>
<dbReference type="SUPFAM" id="SSF53335">
    <property type="entry name" value="S-adenosyl-L-methionine-dependent methyltransferases"/>
    <property type="match status" value="1"/>
</dbReference>
<feature type="region of interest" description="Disordered" evidence="3">
    <location>
        <begin position="946"/>
        <end position="982"/>
    </location>
</feature>
<evidence type="ECO:0000313" key="5">
    <source>
        <dbReference type="EMBL" id="KAG5680397.1"/>
    </source>
</evidence>
<feature type="compositionally biased region" description="Acidic residues" evidence="3">
    <location>
        <begin position="1126"/>
        <end position="1136"/>
    </location>
</feature>
<dbReference type="GO" id="GO:0106335">
    <property type="term" value="F:tRNA (5-carboxymethyluridine(34)-5-O)-methyltransferase activity"/>
    <property type="evidence" value="ECO:0007669"/>
    <property type="project" value="TreeGrafter"/>
</dbReference>
<feature type="compositionally biased region" description="Acidic residues" evidence="3">
    <location>
        <begin position="807"/>
        <end position="830"/>
    </location>
</feature>
<accession>A0A9J6CEP0</accession>
<feature type="compositionally biased region" description="Basic and acidic residues" evidence="3">
    <location>
        <begin position="42"/>
        <end position="51"/>
    </location>
</feature>
<dbReference type="InterPro" id="IPR013216">
    <property type="entry name" value="Methyltransf_11"/>
</dbReference>
<name>A0A9J6CEP0_POLVA</name>
<gene>
    <name evidence="5" type="ORF">PVAND_009906</name>
</gene>
<feature type="region of interest" description="Disordered" evidence="3">
    <location>
        <begin position="1126"/>
        <end position="1147"/>
    </location>
</feature>
<feature type="region of interest" description="Disordered" evidence="3">
    <location>
        <begin position="538"/>
        <end position="616"/>
    </location>
</feature>
<dbReference type="InterPro" id="IPR051422">
    <property type="entry name" value="AlkB_tRNA_MeTrf/Diox"/>
</dbReference>
<feature type="compositionally biased region" description="Polar residues" evidence="3">
    <location>
        <begin position="340"/>
        <end position="353"/>
    </location>
</feature>
<evidence type="ECO:0000259" key="4">
    <source>
        <dbReference type="Pfam" id="PF08241"/>
    </source>
</evidence>
<dbReference type="OrthoDB" id="271595at2759"/>
<feature type="region of interest" description="Disordered" evidence="3">
    <location>
        <begin position="336"/>
        <end position="388"/>
    </location>
</feature>
<dbReference type="PANTHER" id="PTHR13069:SF37">
    <property type="entry name" value="FIRE DANCER"/>
    <property type="match status" value="1"/>
</dbReference>
<dbReference type="Gene3D" id="3.40.50.150">
    <property type="entry name" value="Vaccinia Virus protein VP39"/>
    <property type="match status" value="2"/>
</dbReference>
<comment type="caution">
    <text evidence="5">The sequence shown here is derived from an EMBL/GenBank/DDBJ whole genome shotgun (WGS) entry which is preliminary data.</text>
</comment>
<feature type="region of interest" description="Disordered" evidence="3">
    <location>
        <begin position="252"/>
        <end position="276"/>
    </location>
</feature>
<dbReference type="Pfam" id="PF08241">
    <property type="entry name" value="Methyltransf_11"/>
    <property type="match status" value="1"/>
</dbReference>
<dbReference type="GO" id="GO:0005634">
    <property type="term" value="C:nucleus"/>
    <property type="evidence" value="ECO:0007669"/>
    <property type="project" value="TreeGrafter"/>
</dbReference>
<dbReference type="InterPro" id="IPR029063">
    <property type="entry name" value="SAM-dependent_MTases_sf"/>
</dbReference>
<feature type="region of interest" description="Disordered" evidence="3">
    <location>
        <begin position="37"/>
        <end position="62"/>
    </location>
</feature>
<dbReference type="EMBL" id="JADBJN010000001">
    <property type="protein sequence ID" value="KAG5680397.1"/>
    <property type="molecule type" value="Genomic_DNA"/>
</dbReference>
<feature type="region of interest" description="Disordered" evidence="3">
    <location>
        <begin position="409"/>
        <end position="435"/>
    </location>
</feature>
<evidence type="ECO:0000256" key="2">
    <source>
        <dbReference type="ARBA" id="ARBA00022679"/>
    </source>
</evidence>
<dbReference type="GO" id="GO:0002098">
    <property type="term" value="P:tRNA wobble uridine modification"/>
    <property type="evidence" value="ECO:0007669"/>
    <property type="project" value="TreeGrafter"/>
</dbReference>
<dbReference type="GO" id="GO:0000049">
    <property type="term" value="F:tRNA binding"/>
    <property type="evidence" value="ECO:0007669"/>
    <property type="project" value="TreeGrafter"/>
</dbReference>
<feature type="compositionally biased region" description="Low complexity" evidence="3">
    <location>
        <begin position="52"/>
        <end position="62"/>
    </location>
</feature>
<keyword evidence="2" id="KW-0808">Transferase</keyword>
<feature type="compositionally biased region" description="Polar residues" evidence="3">
    <location>
        <begin position="538"/>
        <end position="557"/>
    </location>
</feature>
<feature type="compositionally biased region" description="Polar residues" evidence="3">
    <location>
        <begin position="377"/>
        <end position="388"/>
    </location>
</feature>
<feature type="compositionally biased region" description="Basic and acidic residues" evidence="3">
    <location>
        <begin position="1137"/>
        <end position="1146"/>
    </location>
</feature>
<evidence type="ECO:0000256" key="3">
    <source>
        <dbReference type="SAM" id="MobiDB-lite"/>
    </source>
</evidence>
<organism evidence="5 6">
    <name type="scientific">Polypedilum vanderplanki</name>
    <name type="common">Sleeping chironomid midge</name>
    <dbReference type="NCBI Taxonomy" id="319348"/>
    <lineage>
        <taxon>Eukaryota</taxon>
        <taxon>Metazoa</taxon>
        <taxon>Ecdysozoa</taxon>
        <taxon>Arthropoda</taxon>
        <taxon>Hexapoda</taxon>
        <taxon>Insecta</taxon>
        <taxon>Pterygota</taxon>
        <taxon>Neoptera</taxon>
        <taxon>Endopterygota</taxon>
        <taxon>Diptera</taxon>
        <taxon>Nematocera</taxon>
        <taxon>Chironomoidea</taxon>
        <taxon>Chironomidae</taxon>
        <taxon>Chironominae</taxon>
        <taxon>Polypedilum</taxon>
        <taxon>Polypedilum</taxon>
    </lineage>
</organism>
<dbReference type="FunFam" id="3.40.50.150:FF:000195">
    <property type="entry name" value="Methyltransferase domain containing protein"/>
    <property type="match status" value="1"/>
</dbReference>
<keyword evidence="6" id="KW-1185">Reference proteome</keyword>
<reference evidence="5" key="1">
    <citation type="submission" date="2021-03" db="EMBL/GenBank/DDBJ databases">
        <title>Chromosome level genome of the anhydrobiotic midge Polypedilum vanderplanki.</title>
        <authorList>
            <person name="Yoshida Y."/>
            <person name="Kikawada T."/>
            <person name="Gusev O."/>
        </authorList>
    </citation>
    <scope>NUCLEOTIDE SEQUENCE</scope>
    <source>
        <strain evidence="5">NIAS01</strain>
        <tissue evidence="5">Whole body or cell culture</tissue>
    </source>
</reference>
<feature type="region of interest" description="Disordered" evidence="3">
    <location>
        <begin position="807"/>
        <end position="837"/>
    </location>
</feature>
<dbReference type="Proteomes" id="UP001107558">
    <property type="component" value="Chromosome 1"/>
</dbReference>
<feature type="compositionally biased region" description="Basic and acidic residues" evidence="3">
    <location>
        <begin position="588"/>
        <end position="605"/>
    </location>
</feature>
<feature type="compositionally biased region" description="Low complexity" evidence="3">
    <location>
        <begin position="256"/>
        <end position="276"/>
    </location>
</feature>
<feature type="compositionally biased region" description="Polar residues" evidence="3">
    <location>
        <begin position="563"/>
        <end position="587"/>
    </location>
</feature>
<dbReference type="CDD" id="cd02440">
    <property type="entry name" value="AdoMet_MTases"/>
    <property type="match status" value="1"/>
</dbReference>
<dbReference type="GO" id="GO:0008757">
    <property type="term" value="F:S-adenosylmethionine-dependent methyltransferase activity"/>
    <property type="evidence" value="ECO:0007669"/>
    <property type="project" value="InterPro"/>
</dbReference>
<dbReference type="GO" id="GO:0030488">
    <property type="term" value="P:tRNA methylation"/>
    <property type="evidence" value="ECO:0007669"/>
    <property type="project" value="TreeGrafter"/>
</dbReference>
<proteinExistence type="predicted"/>
<protein>
    <recommendedName>
        <fullName evidence="4">Methyltransferase type 11 domain-containing protein</fullName>
    </recommendedName>
</protein>
<evidence type="ECO:0000313" key="6">
    <source>
        <dbReference type="Proteomes" id="UP001107558"/>
    </source>
</evidence>